<proteinExistence type="predicted"/>
<dbReference type="RefSeq" id="WP_345419587.1">
    <property type="nucleotide sequence ID" value="NZ_BAABGT010000045.1"/>
</dbReference>
<sequence length="268" mass="27137">MTVTGTAAGVPFLAVPPAGDRATAPVVVAWHLLSPPCTPEAFAAAIPLAGLDAWRIYVGLPLSGARLPQGGYDEVMRLGYVDAVRHLQYPIPHGAAAEFPAAFAALRAQLGFGADVPVGLVGGSAGSAAALLALVNGAGPRVSAVVALSPITRLEAATDATGRVFGVEYPWDAETRGLVAELDFVARAAEVAASGAALRLVVGAEDDAEGFVRPAQELAKAVPGADLVVLEGLGHDLAEAPGVEPAPQTAGAARVDALAVEWLREHLS</sequence>
<dbReference type="Proteomes" id="UP001501598">
    <property type="component" value="Unassembled WGS sequence"/>
</dbReference>
<accession>A0ABP8RTW4</accession>
<evidence type="ECO:0000313" key="1">
    <source>
        <dbReference type="EMBL" id="GAA4549038.1"/>
    </source>
</evidence>
<dbReference type="InterPro" id="IPR029058">
    <property type="entry name" value="AB_hydrolase_fold"/>
</dbReference>
<organism evidence="1 2">
    <name type="scientific">Pseudonocardia xishanensis</name>
    <dbReference type="NCBI Taxonomy" id="630995"/>
    <lineage>
        <taxon>Bacteria</taxon>
        <taxon>Bacillati</taxon>
        <taxon>Actinomycetota</taxon>
        <taxon>Actinomycetes</taxon>
        <taxon>Pseudonocardiales</taxon>
        <taxon>Pseudonocardiaceae</taxon>
        <taxon>Pseudonocardia</taxon>
    </lineage>
</organism>
<dbReference type="SUPFAM" id="SSF53474">
    <property type="entry name" value="alpha/beta-Hydrolases"/>
    <property type="match status" value="1"/>
</dbReference>
<evidence type="ECO:0000313" key="2">
    <source>
        <dbReference type="Proteomes" id="UP001501598"/>
    </source>
</evidence>
<dbReference type="Gene3D" id="3.40.50.1820">
    <property type="entry name" value="alpha/beta hydrolase"/>
    <property type="match status" value="1"/>
</dbReference>
<name>A0ABP8RTW4_9PSEU</name>
<protein>
    <submittedName>
        <fullName evidence="1">Prolyl oligopeptidase family serine peptidase</fullName>
    </submittedName>
</protein>
<reference evidence="2" key="1">
    <citation type="journal article" date="2019" name="Int. J. Syst. Evol. Microbiol.">
        <title>The Global Catalogue of Microorganisms (GCM) 10K type strain sequencing project: providing services to taxonomists for standard genome sequencing and annotation.</title>
        <authorList>
            <consortium name="The Broad Institute Genomics Platform"/>
            <consortium name="The Broad Institute Genome Sequencing Center for Infectious Disease"/>
            <person name="Wu L."/>
            <person name="Ma J."/>
        </authorList>
    </citation>
    <scope>NUCLEOTIDE SEQUENCE [LARGE SCALE GENOMIC DNA]</scope>
    <source>
        <strain evidence="2">JCM 17906</strain>
    </source>
</reference>
<dbReference type="EMBL" id="BAABGT010000045">
    <property type="protein sequence ID" value="GAA4549038.1"/>
    <property type="molecule type" value="Genomic_DNA"/>
</dbReference>
<gene>
    <name evidence="1" type="ORF">GCM10023175_36430</name>
</gene>
<comment type="caution">
    <text evidence="1">The sequence shown here is derived from an EMBL/GenBank/DDBJ whole genome shotgun (WGS) entry which is preliminary data.</text>
</comment>
<keyword evidence="2" id="KW-1185">Reference proteome</keyword>